<proteinExistence type="predicted"/>
<keyword evidence="1" id="KW-1133">Transmembrane helix</keyword>
<sequence>MNIQKHMEAIFITALAIAGAGSIVIDRLPDARATPAVPVANSIGIPGHMAVIIVRGKRDARRA</sequence>
<dbReference type="AlphaFoldDB" id="A0A7X3K7F1"/>
<evidence type="ECO:0000256" key="1">
    <source>
        <dbReference type="SAM" id="Phobius"/>
    </source>
</evidence>
<reference evidence="2 3" key="1">
    <citation type="submission" date="2019-12" db="EMBL/GenBank/DDBJ databases">
        <authorList>
            <person name="Li C."/>
            <person name="Zhao J."/>
        </authorList>
    </citation>
    <scope>NUCLEOTIDE SEQUENCE [LARGE SCALE GENOMIC DNA]</scope>
    <source>
        <strain evidence="2 3">NEAU-DD11</strain>
    </source>
</reference>
<dbReference type="Proteomes" id="UP000443353">
    <property type="component" value="Unassembled WGS sequence"/>
</dbReference>
<keyword evidence="1" id="KW-0812">Transmembrane</keyword>
<dbReference type="RefSeq" id="WP_160408545.1">
    <property type="nucleotide sequence ID" value="NZ_WSES01000003.1"/>
</dbReference>
<feature type="transmembrane region" description="Helical" evidence="1">
    <location>
        <begin position="7"/>
        <end position="25"/>
    </location>
</feature>
<protein>
    <submittedName>
        <fullName evidence="2">Uncharacterized protein</fullName>
    </submittedName>
</protein>
<gene>
    <name evidence="2" type="ORF">GPY61_10730</name>
</gene>
<dbReference type="EMBL" id="WSES01000003">
    <property type="protein sequence ID" value="MVW60407.1"/>
    <property type="molecule type" value="Genomic_DNA"/>
</dbReference>
<organism evidence="2 3">
    <name type="scientific">Massilia cellulosiltytica</name>
    <dbReference type="NCBI Taxonomy" id="2683234"/>
    <lineage>
        <taxon>Bacteria</taxon>
        <taxon>Pseudomonadati</taxon>
        <taxon>Pseudomonadota</taxon>
        <taxon>Betaproteobacteria</taxon>
        <taxon>Burkholderiales</taxon>
        <taxon>Oxalobacteraceae</taxon>
        <taxon>Telluria group</taxon>
        <taxon>Massilia</taxon>
    </lineage>
</organism>
<keyword evidence="3" id="KW-1185">Reference proteome</keyword>
<comment type="caution">
    <text evidence="2">The sequence shown here is derived from an EMBL/GenBank/DDBJ whole genome shotgun (WGS) entry which is preliminary data.</text>
</comment>
<evidence type="ECO:0000313" key="3">
    <source>
        <dbReference type="Proteomes" id="UP000443353"/>
    </source>
</evidence>
<evidence type="ECO:0000313" key="2">
    <source>
        <dbReference type="EMBL" id="MVW60407.1"/>
    </source>
</evidence>
<accession>A0A7X3K7F1</accession>
<feature type="transmembrane region" description="Helical" evidence="1">
    <location>
        <begin position="37"/>
        <end position="54"/>
    </location>
</feature>
<name>A0A7X3K7F1_9BURK</name>
<keyword evidence="1" id="KW-0472">Membrane</keyword>